<evidence type="ECO:0000256" key="1">
    <source>
        <dbReference type="ARBA" id="ARBA00008670"/>
    </source>
</evidence>
<dbReference type="GO" id="GO:0006955">
    <property type="term" value="P:immune response"/>
    <property type="evidence" value="ECO:0007669"/>
    <property type="project" value="InterPro"/>
</dbReference>
<proteinExistence type="inferred from homology"/>
<dbReference type="GO" id="GO:0005164">
    <property type="term" value="F:tumor necrosis factor receptor binding"/>
    <property type="evidence" value="ECO:0007669"/>
    <property type="project" value="InterPro"/>
</dbReference>
<accession>A0A9D3SB45</accession>
<protein>
    <recommendedName>
        <fullName evidence="3">THD domain-containing protein</fullName>
    </recommendedName>
</protein>
<gene>
    <name evidence="4" type="ORF">ANANG_G00009830</name>
</gene>
<dbReference type="Pfam" id="PF00229">
    <property type="entry name" value="TNF"/>
    <property type="match status" value="1"/>
</dbReference>
<organism evidence="4 5">
    <name type="scientific">Anguilla anguilla</name>
    <name type="common">European freshwater eel</name>
    <name type="synonym">Muraena anguilla</name>
    <dbReference type="NCBI Taxonomy" id="7936"/>
    <lineage>
        <taxon>Eukaryota</taxon>
        <taxon>Metazoa</taxon>
        <taxon>Chordata</taxon>
        <taxon>Craniata</taxon>
        <taxon>Vertebrata</taxon>
        <taxon>Euteleostomi</taxon>
        <taxon>Actinopterygii</taxon>
        <taxon>Neopterygii</taxon>
        <taxon>Teleostei</taxon>
        <taxon>Anguilliformes</taxon>
        <taxon>Anguillidae</taxon>
        <taxon>Anguilla</taxon>
    </lineage>
</organism>
<comment type="similarity">
    <text evidence="1">Belongs to the tumor necrosis factor family.</text>
</comment>
<keyword evidence="5" id="KW-1185">Reference proteome</keyword>
<comment type="caution">
    <text evidence="4">The sequence shown here is derived from an EMBL/GenBank/DDBJ whole genome shotgun (WGS) entry which is preliminary data.</text>
</comment>
<name>A0A9D3SB45_ANGAN</name>
<sequence length="207" mass="23554">MGDEKMCTQKFLLLLVWCGLLSVAVVVMSVTQLTARHNTQDQVEDNNPQQNEPQSQPAQSSSTTGRPLSHIHLTIMDSNLTLNEDLPPHFASTSRSLVLRNNSVYVESGGLYHFYAQVTFGEMPNLTERTVTLIRNGILGQAERRLSEAVNWGTKEGSVSISRTIRCQKGQSFRLEIRPRMLFRYNAQYTYWGLFLLTPYGVREEKR</sequence>
<dbReference type="AlphaFoldDB" id="A0A9D3SB45"/>
<dbReference type="Proteomes" id="UP001044222">
    <property type="component" value="Unassembled WGS sequence"/>
</dbReference>
<evidence type="ECO:0000259" key="3">
    <source>
        <dbReference type="Pfam" id="PF00229"/>
    </source>
</evidence>
<dbReference type="EMBL" id="JAFIRN010000001">
    <property type="protein sequence ID" value="KAG5856617.1"/>
    <property type="molecule type" value="Genomic_DNA"/>
</dbReference>
<dbReference type="InterPro" id="IPR006052">
    <property type="entry name" value="TNF_dom"/>
</dbReference>
<dbReference type="SUPFAM" id="SSF49842">
    <property type="entry name" value="TNF-like"/>
    <property type="match status" value="1"/>
</dbReference>
<evidence type="ECO:0000256" key="2">
    <source>
        <dbReference type="SAM" id="MobiDB-lite"/>
    </source>
</evidence>
<evidence type="ECO:0000313" key="4">
    <source>
        <dbReference type="EMBL" id="KAG5856617.1"/>
    </source>
</evidence>
<dbReference type="Gene3D" id="2.60.120.40">
    <property type="match status" value="1"/>
</dbReference>
<evidence type="ECO:0000313" key="5">
    <source>
        <dbReference type="Proteomes" id="UP001044222"/>
    </source>
</evidence>
<dbReference type="OMA" id="KEIWICH"/>
<dbReference type="GO" id="GO:0016020">
    <property type="term" value="C:membrane"/>
    <property type="evidence" value="ECO:0007669"/>
    <property type="project" value="InterPro"/>
</dbReference>
<dbReference type="InterPro" id="IPR008983">
    <property type="entry name" value="Tumour_necrosis_fac-like_dom"/>
</dbReference>
<feature type="domain" description="THD" evidence="3">
    <location>
        <begin position="91"/>
        <end position="197"/>
    </location>
</feature>
<feature type="compositionally biased region" description="Low complexity" evidence="2">
    <location>
        <begin position="45"/>
        <end position="62"/>
    </location>
</feature>
<reference evidence="4" key="1">
    <citation type="submission" date="2021-01" db="EMBL/GenBank/DDBJ databases">
        <title>A chromosome-scale assembly of European eel, Anguilla anguilla.</title>
        <authorList>
            <person name="Henkel C."/>
            <person name="Jong-Raadsen S.A."/>
            <person name="Dufour S."/>
            <person name="Weltzien F.-A."/>
            <person name="Palstra A.P."/>
            <person name="Pelster B."/>
            <person name="Spaink H.P."/>
            <person name="Van Den Thillart G.E."/>
            <person name="Jansen H."/>
            <person name="Zahm M."/>
            <person name="Klopp C."/>
            <person name="Cedric C."/>
            <person name="Louis A."/>
            <person name="Berthelot C."/>
            <person name="Parey E."/>
            <person name="Roest Crollius H."/>
            <person name="Montfort J."/>
            <person name="Robinson-Rechavi M."/>
            <person name="Bucao C."/>
            <person name="Bouchez O."/>
            <person name="Gislard M."/>
            <person name="Lluch J."/>
            <person name="Milhes M."/>
            <person name="Lampietro C."/>
            <person name="Lopez Roques C."/>
            <person name="Donnadieu C."/>
            <person name="Braasch I."/>
            <person name="Desvignes T."/>
            <person name="Postlethwait J."/>
            <person name="Bobe J."/>
            <person name="Guiguen Y."/>
            <person name="Dirks R."/>
        </authorList>
    </citation>
    <scope>NUCLEOTIDE SEQUENCE</scope>
    <source>
        <strain evidence="4">Tag_6206</strain>
        <tissue evidence="4">Liver</tissue>
    </source>
</reference>
<dbReference type="OrthoDB" id="8667946at2759"/>
<feature type="region of interest" description="Disordered" evidence="2">
    <location>
        <begin position="38"/>
        <end position="66"/>
    </location>
</feature>